<name>A0A507ASU4_9PEZI</name>
<evidence type="ECO:0000313" key="2">
    <source>
        <dbReference type="EMBL" id="TPX10813.1"/>
    </source>
</evidence>
<reference evidence="2 3" key="1">
    <citation type="submission" date="2019-06" db="EMBL/GenBank/DDBJ databases">
        <title>Draft genome sequence of the filamentous fungus Phialemoniopsis curvata isolated from diesel fuel.</title>
        <authorList>
            <person name="Varaljay V.A."/>
            <person name="Lyon W.J."/>
            <person name="Crouch A.L."/>
            <person name="Drake C.E."/>
            <person name="Hollomon J.M."/>
            <person name="Nadeau L.J."/>
            <person name="Nunn H.S."/>
            <person name="Stevenson B.S."/>
            <person name="Bojanowski C.L."/>
            <person name="Crookes-Goodson W.J."/>
        </authorList>
    </citation>
    <scope>NUCLEOTIDE SEQUENCE [LARGE SCALE GENOMIC DNA]</scope>
    <source>
        <strain evidence="2 3">D216</strain>
    </source>
</reference>
<feature type="region of interest" description="Disordered" evidence="1">
    <location>
        <begin position="103"/>
        <end position="128"/>
    </location>
</feature>
<evidence type="ECO:0000256" key="1">
    <source>
        <dbReference type="SAM" id="MobiDB-lite"/>
    </source>
</evidence>
<organism evidence="2 3">
    <name type="scientific">Thyridium curvatum</name>
    <dbReference type="NCBI Taxonomy" id="1093900"/>
    <lineage>
        <taxon>Eukaryota</taxon>
        <taxon>Fungi</taxon>
        <taxon>Dikarya</taxon>
        <taxon>Ascomycota</taxon>
        <taxon>Pezizomycotina</taxon>
        <taxon>Sordariomycetes</taxon>
        <taxon>Sordariomycetidae</taxon>
        <taxon>Thyridiales</taxon>
        <taxon>Thyridiaceae</taxon>
        <taxon>Thyridium</taxon>
    </lineage>
</organism>
<evidence type="ECO:0000313" key="3">
    <source>
        <dbReference type="Proteomes" id="UP000319257"/>
    </source>
</evidence>
<keyword evidence="3" id="KW-1185">Reference proteome</keyword>
<gene>
    <name evidence="2" type="ORF">E0L32_008202</name>
</gene>
<feature type="compositionally biased region" description="Basic and acidic residues" evidence="1">
    <location>
        <begin position="53"/>
        <end position="64"/>
    </location>
</feature>
<dbReference type="InParanoid" id="A0A507ASU4"/>
<accession>A0A507ASU4</accession>
<dbReference type="EMBL" id="SKBQ01000053">
    <property type="protein sequence ID" value="TPX10813.1"/>
    <property type="molecule type" value="Genomic_DNA"/>
</dbReference>
<protein>
    <submittedName>
        <fullName evidence="2">Uncharacterized protein</fullName>
    </submittedName>
</protein>
<dbReference type="AlphaFoldDB" id="A0A507ASU4"/>
<feature type="compositionally biased region" description="Basic residues" evidence="1">
    <location>
        <begin position="107"/>
        <end position="128"/>
    </location>
</feature>
<feature type="compositionally biased region" description="Polar residues" evidence="1">
    <location>
        <begin position="65"/>
        <end position="75"/>
    </location>
</feature>
<dbReference type="Proteomes" id="UP000319257">
    <property type="component" value="Unassembled WGS sequence"/>
</dbReference>
<sequence>MIRLEVVHLLPEHEHPEVLAQELDHVERVCELGPVSRESVVLPCQRTLFPHATHREEGEGDKSTSQDSPLNQPLTNPVPERLEPEEHRVPLLLLVHAAYYPTAATRRPTRRRISRARGRRRRRRRVRAVGRPATRLAAVLGRRRRELLRPRPRPRRRVGRGRLAVELVDDAVGHGHELDEEEVEARGAEEGGRRVRGVVRRHHGVERHLFSQPSASGAAEVGPLLFLEGEVVPDTHKKGGVCLARAGRREAAGGSYGRCLDFSAAYPGVCASVREANGGCARNCSEGQRAFDVLDVESDAQ</sequence>
<feature type="region of interest" description="Disordered" evidence="1">
    <location>
        <begin position="51"/>
        <end position="82"/>
    </location>
</feature>
<comment type="caution">
    <text evidence="2">The sequence shown here is derived from an EMBL/GenBank/DDBJ whole genome shotgun (WGS) entry which is preliminary data.</text>
</comment>
<dbReference type="GeneID" id="41975649"/>
<dbReference type="RefSeq" id="XP_030992524.1">
    <property type="nucleotide sequence ID" value="XM_031143030.1"/>
</dbReference>
<proteinExistence type="predicted"/>